<evidence type="ECO:0000256" key="3">
    <source>
        <dbReference type="ARBA" id="ARBA00022692"/>
    </source>
</evidence>
<sequence length="412" mass="45214">MSSGRIQESVSHMCIPCLQFLQKLHWKGSDRRYSMTSITDPVHLFAERTKHCTVILSFSLKVQMDSDVIIGLGGCAMASLAFGSMYVPMKHQKSKNPFFLQWLISVGIILIGYVIQMIEGFPPFYPFAMIGGFFWTIASLCSLPVIERIGMAVGMLLWNTSNCLIGWASGRFGLLGIKQTIPEMPWLNVVGLCVMLTGGAAFSLVRIEKKSANRLPTTIGAPVPDSPLLKPVREERRSATVTVHVRSACRSRASGIALALFCGIFYASTNLPVFYIQDNISQFKDAVPRGLPYMFSLYSGVFLGSSISFLAHCIVSRLRKSTCTIDGKLVLPAIAGGMLWGFAMAARFVANDCLSQTVTFPITTTVPGCTAAAWSLFYFKEIKGSRNYKVLSIAFLFVLIGAIMVTVSKLKL</sequence>
<dbReference type="EMBL" id="JAUCMV010000005">
    <property type="protein sequence ID" value="KAK0398929.1"/>
    <property type="molecule type" value="Genomic_DNA"/>
</dbReference>
<keyword evidence="5 6" id="KW-0472">Membrane</keyword>
<keyword evidence="8" id="KW-1185">Reference proteome</keyword>
<feature type="transmembrane region" description="Helical" evidence="6">
    <location>
        <begin position="99"/>
        <end position="118"/>
    </location>
</feature>
<evidence type="ECO:0000256" key="1">
    <source>
        <dbReference type="ARBA" id="ARBA00004141"/>
    </source>
</evidence>
<proteinExistence type="inferred from homology"/>
<comment type="subcellular location">
    <subcellularLocation>
        <location evidence="1">Membrane</location>
        <topology evidence="1">Multi-pass membrane protein</topology>
    </subcellularLocation>
</comment>
<keyword evidence="3 6" id="KW-0812">Transmembrane</keyword>
<feature type="transmembrane region" description="Helical" evidence="6">
    <location>
        <begin position="391"/>
        <end position="410"/>
    </location>
</feature>
<protein>
    <recommendedName>
        <fullName evidence="9">Transmembrane protein 144</fullName>
    </recommendedName>
</protein>
<comment type="similarity">
    <text evidence="2">Belongs to the TMEM144 family.</text>
</comment>
<dbReference type="Pfam" id="PF07857">
    <property type="entry name" value="TMEM144"/>
    <property type="match status" value="1"/>
</dbReference>
<feature type="transmembrane region" description="Helical" evidence="6">
    <location>
        <begin position="327"/>
        <end position="346"/>
    </location>
</feature>
<evidence type="ECO:0000313" key="8">
    <source>
        <dbReference type="Proteomes" id="UP001175271"/>
    </source>
</evidence>
<comment type="caution">
    <text evidence="7">The sequence shown here is derived from an EMBL/GenBank/DDBJ whole genome shotgun (WGS) entry which is preliminary data.</text>
</comment>
<keyword evidence="4 6" id="KW-1133">Transmembrane helix</keyword>
<evidence type="ECO:0000256" key="6">
    <source>
        <dbReference type="SAM" id="Phobius"/>
    </source>
</evidence>
<dbReference type="PANTHER" id="PTHR16119:SF17">
    <property type="entry name" value="TRANSMEMBRANE PROTEIN 144"/>
    <property type="match status" value="1"/>
</dbReference>
<evidence type="ECO:0000256" key="4">
    <source>
        <dbReference type="ARBA" id="ARBA00022989"/>
    </source>
</evidence>
<organism evidence="7 8">
    <name type="scientific">Steinernema hermaphroditum</name>
    <dbReference type="NCBI Taxonomy" id="289476"/>
    <lineage>
        <taxon>Eukaryota</taxon>
        <taxon>Metazoa</taxon>
        <taxon>Ecdysozoa</taxon>
        <taxon>Nematoda</taxon>
        <taxon>Chromadorea</taxon>
        <taxon>Rhabditida</taxon>
        <taxon>Tylenchina</taxon>
        <taxon>Panagrolaimomorpha</taxon>
        <taxon>Strongyloidoidea</taxon>
        <taxon>Steinernematidae</taxon>
        <taxon>Steinernema</taxon>
    </lineage>
</organism>
<feature type="transmembrane region" description="Helical" evidence="6">
    <location>
        <begin position="68"/>
        <end position="87"/>
    </location>
</feature>
<feature type="transmembrane region" description="Helical" evidence="6">
    <location>
        <begin position="358"/>
        <end position="379"/>
    </location>
</feature>
<evidence type="ECO:0008006" key="9">
    <source>
        <dbReference type="Google" id="ProtNLM"/>
    </source>
</evidence>
<feature type="transmembrane region" description="Helical" evidence="6">
    <location>
        <begin position="153"/>
        <end position="174"/>
    </location>
</feature>
<feature type="transmembrane region" description="Helical" evidence="6">
    <location>
        <begin position="256"/>
        <end position="275"/>
    </location>
</feature>
<feature type="transmembrane region" description="Helical" evidence="6">
    <location>
        <begin position="186"/>
        <end position="205"/>
    </location>
</feature>
<dbReference type="InterPro" id="IPR010651">
    <property type="entry name" value="Sugar_transport"/>
</dbReference>
<accession>A0AA39LJ41</accession>
<reference evidence="7" key="1">
    <citation type="submission" date="2023-06" db="EMBL/GenBank/DDBJ databases">
        <title>Genomic analysis of the entomopathogenic nematode Steinernema hermaphroditum.</title>
        <authorList>
            <person name="Schwarz E.M."/>
            <person name="Heppert J.K."/>
            <person name="Baniya A."/>
            <person name="Schwartz H.T."/>
            <person name="Tan C.-H."/>
            <person name="Antoshechkin I."/>
            <person name="Sternberg P.W."/>
            <person name="Goodrich-Blair H."/>
            <person name="Dillman A.R."/>
        </authorList>
    </citation>
    <scope>NUCLEOTIDE SEQUENCE</scope>
    <source>
        <strain evidence="7">PS9179</strain>
        <tissue evidence="7">Whole animal</tissue>
    </source>
</reference>
<feature type="transmembrane region" description="Helical" evidence="6">
    <location>
        <begin position="295"/>
        <end position="315"/>
    </location>
</feature>
<dbReference type="InterPro" id="IPR012435">
    <property type="entry name" value="TMEM144"/>
</dbReference>
<name>A0AA39LJ41_9BILA</name>
<dbReference type="PANTHER" id="PTHR16119">
    <property type="entry name" value="TRANSMEMBRANE PROTEIN 144"/>
    <property type="match status" value="1"/>
</dbReference>
<evidence type="ECO:0000256" key="5">
    <source>
        <dbReference type="ARBA" id="ARBA00023136"/>
    </source>
</evidence>
<evidence type="ECO:0000313" key="7">
    <source>
        <dbReference type="EMBL" id="KAK0398929.1"/>
    </source>
</evidence>
<feature type="transmembrane region" description="Helical" evidence="6">
    <location>
        <begin position="124"/>
        <end position="146"/>
    </location>
</feature>
<dbReference type="AlphaFoldDB" id="A0AA39LJ41"/>
<gene>
    <name evidence="7" type="ORF">QR680_002815</name>
</gene>
<dbReference type="GO" id="GO:0016020">
    <property type="term" value="C:membrane"/>
    <property type="evidence" value="ECO:0007669"/>
    <property type="project" value="UniProtKB-SubCell"/>
</dbReference>
<evidence type="ECO:0000256" key="2">
    <source>
        <dbReference type="ARBA" id="ARBA00005731"/>
    </source>
</evidence>
<dbReference type="Proteomes" id="UP001175271">
    <property type="component" value="Unassembled WGS sequence"/>
</dbReference>
<dbReference type="GO" id="GO:0015144">
    <property type="term" value="F:carbohydrate transmembrane transporter activity"/>
    <property type="evidence" value="ECO:0007669"/>
    <property type="project" value="InterPro"/>
</dbReference>